<feature type="transmembrane region" description="Helical" evidence="1">
    <location>
        <begin position="28"/>
        <end position="47"/>
    </location>
</feature>
<name>A0A1Q9RC88_PSEPU</name>
<evidence type="ECO:0000256" key="1">
    <source>
        <dbReference type="SAM" id="Phobius"/>
    </source>
</evidence>
<organism evidence="3 4">
    <name type="scientific">Pseudomonas putida</name>
    <name type="common">Arthrobacter siderocapsulatus</name>
    <dbReference type="NCBI Taxonomy" id="303"/>
    <lineage>
        <taxon>Bacteria</taxon>
        <taxon>Pseudomonadati</taxon>
        <taxon>Pseudomonadota</taxon>
        <taxon>Gammaproteobacteria</taxon>
        <taxon>Pseudomonadales</taxon>
        <taxon>Pseudomonadaceae</taxon>
        <taxon>Pseudomonas</taxon>
    </lineage>
</organism>
<feature type="transmembrane region" description="Helical" evidence="1">
    <location>
        <begin position="148"/>
        <end position="166"/>
    </location>
</feature>
<feature type="transmembrane region" description="Helical" evidence="1">
    <location>
        <begin position="116"/>
        <end position="136"/>
    </location>
</feature>
<comment type="caution">
    <text evidence="3">The sequence shown here is derived from an EMBL/GenBank/DDBJ whole genome shotgun (WGS) entry which is preliminary data.</text>
</comment>
<feature type="transmembrane region" description="Helical" evidence="1">
    <location>
        <begin position="265"/>
        <end position="284"/>
    </location>
</feature>
<keyword evidence="1" id="KW-0472">Membrane</keyword>
<evidence type="ECO:0000313" key="3">
    <source>
        <dbReference type="EMBL" id="OLS64987.1"/>
    </source>
</evidence>
<dbReference type="GO" id="GO:0016020">
    <property type="term" value="C:membrane"/>
    <property type="evidence" value="ECO:0007669"/>
    <property type="project" value="InterPro"/>
</dbReference>
<gene>
    <name evidence="3" type="ORF">PSEMO_00880</name>
</gene>
<proteinExistence type="predicted"/>
<feature type="domain" description="EamA" evidence="2">
    <location>
        <begin position="2"/>
        <end position="132"/>
    </location>
</feature>
<dbReference type="InterPro" id="IPR037185">
    <property type="entry name" value="EmrE-like"/>
</dbReference>
<feature type="transmembrane region" description="Helical" evidence="1">
    <location>
        <begin position="237"/>
        <end position="258"/>
    </location>
</feature>
<feature type="transmembrane region" description="Helical" evidence="1">
    <location>
        <begin position="59"/>
        <end position="79"/>
    </location>
</feature>
<dbReference type="Pfam" id="PF00892">
    <property type="entry name" value="EamA"/>
    <property type="match status" value="2"/>
</dbReference>
<protein>
    <recommendedName>
        <fullName evidence="2">EamA domain-containing protein</fullName>
    </recommendedName>
</protein>
<dbReference type="InterPro" id="IPR000620">
    <property type="entry name" value="EamA_dom"/>
</dbReference>
<evidence type="ECO:0000259" key="2">
    <source>
        <dbReference type="Pfam" id="PF00892"/>
    </source>
</evidence>
<dbReference type="RefSeq" id="WP_081430177.1">
    <property type="nucleotide sequence ID" value="NZ_MKZO01000001.1"/>
</dbReference>
<feature type="transmembrane region" description="Helical" evidence="1">
    <location>
        <begin position="91"/>
        <end position="110"/>
    </location>
</feature>
<dbReference type="OrthoDB" id="9002138at2"/>
<keyword evidence="1" id="KW-1133">Transmembrane helix</keyword>
<feature type="domain" description="EamA" evidence="2">
    <location>
        <begin position="151"/>
        <end position="280"/>
    </location>
</feature>
<evidence type="ECO:0000313" key="4">
    <source>
        <dbReference type="Proteomes" id="UP000186736"/>
    </source>
</evidence>
<sequence>MGLLTALLWGVTDFLIGINARSVGVRQAVFFSQAFGLLLMVSIIVVSGDQWAVLTPAPLSVVILAVTASIFTVSGALALSKAFQLGKTALVAPLVTMFGVFTTLLAWLGGEVLSGWQLSGILICVVGVLFASAGHSTTSVEDKSRSNAPFMYALLAAMLYGTSFWVQGSFVLPTLGPINMLALGYAVGVIVLIPESLRVLRRYKALKPLVFLSLVSASVLNLGAFSAFSWGVVHGSISVVTVISTLSGAIAAILGYFLHQERLSALQIFGIGLALAGTMSIHFYG</sequence>
<reference evidence="3 4" key="1">
    <citation type="submission" date="2016-10" db="EMBL/GenBank/DDBJ databases">
        <title>Genome Sequence of Pseudomonas putida GM4FR.</title>
        <authorList>
            <person name="Poehlein A."/>
            <person name="Wemheuer F."/>
            <person name="Hollensteiner J."/>
            <person name="Wemheuer B."/>
        </authorList>
    </citation>
    <scope>NUCLEOTIDE SEQUENCE [LARGE SCALE GENOMIC DNA]</scope>
    <source>
        <strain evidence="3 4">GM4FR</strain>
    </source>
</reference>
<feature type="transmembrane region" description="Helical" evidence="1">
    <location>
        <begin position="209"/>
        <end position="231"/>
    </location>
</feature>
<accession>A0A1Q9RC88</accession>
<dbReference type="EMBL" id="MKZO01000001">
    <property type="protein sequence ID" value="OLS64987.1"/>
    <property type="molecule type" value="Genomic_DNA"/>
</dbReference>
<dbReference type="AlphaFoldDB" id="A0A1Q9RC88"/>
<dbReference type="SUPFAM" id="SSF103481">
    <property type="entry name" value="Multidrug resistance efflux transporter EmrE"/>
    <property type="match status" value="2"/>
</dbReference>
<keyword evidence="1" id="KW-0812">Transmembrane</keyword>
<dbReference type="Proteomes" id="UP000186736">
    <property type="component" value="Unassembled WGS sequence"/>
</dbReference>
<feature type="transmembrane region" description="Helical" evidence="1">
    <location>
        <begin position="178"/>
        <end position="197"/>
    </location>
</feature>